<accession>A0A1Q2MF60</accession>
<dbReference type="SUPFAM" id="SSF51445">
    <property type="entry name" value="(Trans)glycosidases"/>
    <property type="match status" value="1"/>
</dbReference>
<dbReference type="KEGG" id="pbas:SMSP2_01681"/>
<keyword evidence="2 4" id="KW-0326">Glycosidase</keyword>
<protein>
    <submittedName>
        <fullName evidence="4">Alpha-xylosidase</fullName>
        <ecNumber evidence="4">3.2.1.177</ecNumber>
    </submittedName>
</protein>
<sequence>MKKHQPILILFFLFTISSFLFGNNSMTFEKGFVEEIAPGVWKIRFGTPDKFVPSKLRIRDIQHESLSALPSGSLPFELDDISCRVTDSRCIVHVPCDEPGEEIYGFGLDAKAYRHKGLRKWLSVQSSSTGKTGAGHGPVPLYYSTKGYGVWVDTARVPFVHVARLNHKFNNNSRQEKQEDLKTSVQDLYAAQAVTGKTSVVFDIPNAKGVDVYVFAGPTIKEAVQRYNLFSGGAAMPPMWGLGLKYRTYTAADADTVLNVAETLREQKIPCDIIGLEPGWQSKAYSCSLVWSDERFPAPKSFIEQLHNMNYQINLWEHAYIHPTSPLYDADSTPKCN</sequence>
<dbReference type="GO" id="GO:0005975">
    <property type="term" value="P:carbohydrate metabolic process"/>
    <property type="evidence" value="ECO:0007669"/>
    <property type="project" value="InterPro"/>
</dbReference>
<evidence type="ECO:0000313" key="5">
    <source>
        <dbReference type="Proteomes" id="UP000188181"/>
    </source>
</evidence>
<keyword evidence="2 4" id="KW-0378">Hydrolase</keyword>
<dbReference type="PANTHER" id="PTHR22762:SF144">
    <property type="entry name" value="ALPHA-XYLOSIDASE"/>
    <property type="match status" value="1"/>
</dbReference>
<dbReference type="PANTHER" id="PTHR22762">
    <property type="entry name" value="ALPHA-GLUCOSIDASE"/>
    <property type="match status" value="1"/>
</dbReference>
<evidence type="ECO:0000259" key="3">
    <source>
        <dbReference type="Pfam" id="PF01055"/>
    </source>
</evidence>
<reference evidence="5" key="1">
    <citation type="submission" date="2017-02" db="EMBL/GenBank/DDBJ databases">
        <title>Comparative genomics and description of representatives of a novel lineage of planctomycetes thriving in anoxic sediments.</title>
        <authorList>
            <person name="Spring S."/>
            <person name="Bunk B."/>
            <person name="Sproer C."/>
        </authorList>
    </citation>
    <scope>NUCLEOTIDE SEQUENCE [LARGE SCALE GENOMIC DNA]</scope>
    <source>
        <strain evidence="5">SM-Chi-D1</strain>
    </source>
</reference>
<dbReference type="AlphaFoldDB" id="A0A1Q2MF60"/>
<dbReference type="GO" id="GO:0030246">
    <property type="term" value="F:carbohydrate binding"/>
    <property type="evidence" value="ECO:0007669"/>
    <property type="project" value="InterPro"/>
</dbReference>
<dbReference type="InterPro" id="IPR000322">
    <property type="entry name" value="Glyco_hydro_31_TIM"/>
</dbReference>
<dbReference type="SUPFAM" id="SSF74650">
    <property type="entry name" value="Galactose mutarotase-like"/>
    <property type="match status" value="1"/>
</dbReference>
<comment type="similarity">
    <text evidence="1 2">Belongs to the glycosyl hydrolase 31 family.</text>
</comment>
<organism evidence="4 5">
    <name type="scientific">Limihaloglobus sulfuriphilus</name>
    <dbReference type="NCBI Taxonomy" id="1851148"/>
    <lineage>
        <taxon>Bacteria</taxon>
        <taxon>Pseudomonadati</taxon>
        <taxon>Planctomycetota</taxon>
        <taxon>Phycisphaerae</taxon>
        <taxon>Sedimentisphaerales</taxon>
        <taxon>Sedimentisphaeraceae</taxon>
        <taxon>Limihaloglobus</taxon>
    </lineage>
</organism>
<keyword evidence="5" id="KW-1185">Reference proteome</keyword>
<dbReference type="Gene3D" id="2.60.40.1760">
    <property type="entry name" value="glycosyl hydrolase (family 31)"/>
    <property type="match status" value="1"/>
</dbReference>
<dbReference type="Proteomes" id="UP000188181">
    <property type="component" value="Chromosome"/>
</dbReference>
<name>A0A1Q2MF60_9BACT</name>
<dbReference type="InterPro" id="IPR017853">
    <property type="entry name" value="GH"/>
</dbReference>
<dbReference type="RefSeq" id="WP_146683498.1">
    <property type="nucleotide sequence ID" value="NZ_CP019646.1"/>
</dbReference>
<dbReference type="Pfam" id="PF01055">
    <property type="entry name" value="Glyco_hydro_31_2nd"/>
    <property type="match status" value="1"/>
</dbReference>
<dbReference type="Gene3D" id="3.20.20.80">
    <property type="entry name" value="Glycosidases"/>
    <property type="match status" value="1"/>
</dbReference>
<evidence type="ECO:0000256" key="1">
    <source>
        <dbReference type="ARBA" id="ARBA00007806"/>
    </source>
</evidence>
<dbReference type="EC" id="3.2.1.177" evidence="4"/>
<dbReference type="EMBL" id="CP019646">
    <property type="protein sequence ID" value="AQQ71310.1"/>
    <property type="molecule type" value="Genomic_DNA"/>
</dbReference>
<proteinExistence type="inferred from homology"/>
<gene>
    <name evidence="4" type="primary">yicI_2</name>
    <name evidence="4" type="ORF">SMSP2_01681</name>
</gene>
<evidence type="ECO:0000256" key="2">
    <source>
        <dbReference type="RuleBase" id="RU361185"/>
    </source>
</evidence>
<dbReference type="InterPro" id="IPR011013">
    <property type="entry name" value="Gal_mutarotase_sf_dom"/>
</dbReference>
<dbReference type="GO" id="GO:0061634">
    <property type="term" value="F:alpha-D-xyloside xylohydrolase"/>
    <property type="evidence" value="ECO:0007669"/>
    <property type="project" value="UniProtKB-EC"/>
</dbReference>
<feature type="domain" description="Glycoside hydrolase family 31 TIM barrel" evidence="3">
    <location>
        <begin position="235"/>
        <end position="329"/>
    </location>
</feature>
<dbReference type="STRING" id="1851148.SMSP2_01681"/>
<dbReference type="OrthoDB" id="176168at2"/>
<evidence type="ECO:0000313" key="4">
    <source>
        <dbReference type="EMBL" id="AQQ71310.1"/>
    </source>
</evidence>
<dbReference type="CDD" id="cd14752">
    <property type="entry name" value="GH31_N"/>
    <property type="match status" value="1"/>
</dbReference>